<keyword evidence="2" id="KW-1185">Reference proteome</keyword>
<dbReference type="AlphaFoldDB" id="A0A2T4A3N1"/>
<protein>
    <submittedName>
        <fullName evidence="1">Uncharacterized protein</fullName>
    </submittedName>
</protein>
<name>A0A2T4A3N1_TRIHA</name>
<evidence type="ECO:0000313" key="1">
    <source>
        <dbReference type="EMBL" id="PTB51670.1"/>
    </source>
</evidence>
<dbReference type="GeneID" id="36622153"/>
<sequence length="147" mass="16135">MCSFWACSGIFVEGRAACIRAKEHSTNALRSFCLCCVYKDEREECVQYIQSRARLGRDEFHSQPLKHTGRHLKQPDAPPILLVIAIDDISLCIRLSHSLTLSFASVRSGSAETAISACPQQNSCNPSAATRNLAAPLVCRLCMSGTF</sequence>
<dbReference type="RefSeq" id="XP_024771347.1">
    <property type="nucleotide sequence ID" value="XM_024913591.1"/>
</dbReference>
<reference evidence="1 2" key="1">
    <citation type="submission" date="2016-07" db="EMBL/GenBank/DDBJ databases">
        <title>Multiple horizontal gene transfer events from other fungi enriched the ability of initially mycotrophic Trichoderma (Ascomycota) to feed on dead plant biomass.</title>
        <authorList>
            <consortium name="DOE Joint Genome Institute"/>
            <person name="Aerts A."/>
            <person name="Atanasova L."/>
            <person name="Chenthamara K."/>
            <person name="Zhang J."/>
            <person name="Grujic M."/>
            <person name="Henrissat B."/>
            <person name="Kuo A."/>
            <person name="Salamov A."/>
            <person name="Lipzen A."/>
            <person name="Labutti K."/>
            <person name="Barry K."/>
            <person name="Miao Y."/>
            <person name="Rahimi M.J."/>
            <person name="Shen Q."/>
            <person name="Grigoriev I.V."/>
            <person name="Kubicek C.P."/>
            <person name="Druzhinina I.S."/>
        </authorList>
    </citation>
    <scope>NUCLEOTIDE SEQUENCE [LARGE SCALE GENOMIC DNA]</scope>
    <source>
        <strain evidence="1 2">CBS 226.95</strain>
    </source>
</reference>
<evidence type="ECO:0000313" key="2">
    <source>
        <dbReference type="Proteomes" id="UP000241690"/>
    </source>
</evidence>
<dbReference type="EMBL" id="KZ679685">
    <property type="protein sequence ID" value="PTB51670.1"/>
    <property type="molecule type" value="Genomic_DNA"/>
</dbReference>
<gene>
    <name evidence="1" type="ORF">M431DRAFT_224842</name>
</gene>
<dbReference type="Proteomes" id="UP000241690">
    <property type="component" value="Unassembled WGS sequence"/>
</dbReference>
<accession>A0A2T4A3N1</accession>
<proteinExistence type="predicted"/>
<organism evidence="1 2">
    <name type="scientific">Trichoderma harzianum CBS 226.95</name>
    <dbReference type="NCBI Taxonomy" id="983964"/>
    <lineage>
        <taxon>Eukaryota</taxon>
        <taxon>Fungi</taxon>
        <taxon>Dikarya</taxon>
        <taxon>Ascomycota</taxon>
        <taxon>Pezizomycotina</taxon>
        <taxon>Sordariomycetes</taxon>
        <taxon>Hypocreomycetidae</taxon>
        <taxon>Hypocreales</taxon>
        <taxon>Hypocreaceae</taxon>
        <taxon>Trichoderma</taxon>
    </lineage>
</organism>